<keyword evidence="1" id="KW-0732">Signal</keyword>
<feature type="domain" description="Sushi" evidence="5">
    <location>
        <begin position="1258"/>
        <end position="1319"/>
    </location>
</feature>
<feature type="domain" description="Sushi" evidence="5">
    <location>
        <begin position="42"/>
        <end position="100"/>
    </location>
</feature>
<comment type="caution">
    <text evidence="6">The sequence shown here is derived from an EMBL/GenBank/DDBJ whole genome shotgun (WGS) entry which is preliminary data.</text>
</comment>
<sequence>MLKHDSEKKHPITPRPKYCRKDCVTDDSCKKHKRCMCDGESSTCHPLPELEHGSIRTSGELRFGSNAEYACEKGYVLTGPSQRRCQGNREWSGAHPVCRLQLKCGPPPEIPYAVHDGTSFHGEYDLEAEVTYTCVPGYHKLNSKGLAIAKCLLNRKNIAQWFGPDLKCKARSCPDPGKLTNGFREGEVFEYPHKVTFTCQPGFLLVGPDTRKCDSSGEWTGEQPVCKPTECARPPDPLHGRVLGTSLTYQSTVTYTCKEGYRLVGQVQRICLAEGIWAGMEPKCEEIRCSPLPALHNGYIEGGETHFGATATFRCLETMTHDGAVEAKCMENGQWSHPLPKCLGSCKVPRIENGRIKDKITGQFIASGAIVDVQCNDNHEVNIKSTLTCHNSTWSHIPACEPLSCHEWPPRVAHAKVLFRKSSHLSVARYECDLGYYPNGSEMTIRCFYGKWTREGPPLKCLPSWCPHPRETYGSFPGGKMAIEGNMGAYTFHDYIQKVEDGRAMTFECDKGNYLIGPPKATCVQGQWSPKIVPECVSQSHPLIEGKIIWGARKKRDLDNYSSRKEKANCAIPEPTEEKVIITNNEDDITVVCREGFEFPSEYIDGRSVCVNGSWTPAVAKCVSKSCRIPARLHVFFLKSKTSQILQSNDVIEDGAAATMICLRGFHLEGNGILQCNKGMIDQPLGHCVPQECSPPTLAVGHYLPYQKSIADGEKITLQCPSTNMTILCSKGTLVPTPNCMQNASNYCVAPEDQTPALIYRMQGIRKIILDKFQSVYPNGTVFQYKCVENREEANAIDCVNGEWVSSLMPCISANLTLWTKQDDNDMCSAPKIGPQYRVLNLENYVHYENHKFAHGTNLQITCSIASDYEEIMEYRCRRGKWNRKNKIHCDFEGKPCPFKINLNSHTIVYHVEKKETVLFNQYFKEGSHLQYRCVNIGSELLKGKNELVCEDGRWNQNIPYCVPLDPVNKNDEQPPILFKVEDGPFSISPIGELIVDRSAKIVFSCLFPRNRDTPKWEVTSTYRTYHQQWILLNEALGLANIDAYQLTIASAQPEDSGIFHCILPSGKRNSIKIVVDENSCQPLQNSSHLHVYFSRRQLFTGTIAQFSCPPGFRIHGHSTSTCQSDETWSHPAPQCHATQCPAFPVDGQIMTTTVTSFKFGGIATFHCARGFTLIGKENVHCTMAGIWSHKIPHCDVVHCGPVFPPQNGYLVGDPKEEYQKGDIVLFGCSPNHLLTGGDFAICQANGKWSDVVTKCDAYCRHPGRPANGDATSPAKDYYLVGEKIVFYCPSPEYKLNSENVLTCVGPGKWSRKLPLCLPSSTGKTLSLNPNSTT</sequence>
<feature type="domain" description="Sushi" evidence="5">
    <location>
        <begin position="171"/>
        <end position="228"/>
    </location>
</feature>
<dbReference type="Proteomes" id="UP000218231">
    <property type="component" value="Unassembled WGS sequence"/>
</dbReference>
<feature type="disulfide bond" evidence="4">
    <location>
        <begin position="1168"/>
        <end position="1195"/>
    </location>
</feature>
<feature type="disulfide bond" evidence="4">
    <location>
        <begin position="257"/>
        <end position="284"/>
    </location>
</feature>
<dbReference type="Pfam" id="PF00084">
    <property type="entry name" value="Sushi"/>
    <property type="match status" value="11"/>
</dbReference>
<keyword evidence="3 4" id="KW-1015">Disulfide bond</keyword>
<feature type="domain" description="Sushi" evidence="5">
    <location>
        <begin position="895"/>
        <end position="964"/>
    </location>
</feature>
<dbReference type="SMART" id="SM00032">
    <property type="entry name" value="CCP"/>
    <property type="match status" value="16"/>
</dbReference>
<feature type="disulfide bond" evidence="4">
    <location>
        <begin position="71"/>
        <end position="98"/>
    </location>
</feature>
<organism evidence="6 7">
    <name type="scientific">Diploscapter pachys</name>
    <dbReference type="NCBI Taxonomy" id="2018661"/>
    <lineage>
        <taxon>Eukaryota</taxon>
        <taxon>Metazoa</taxon>
        <taxon>Ecdysozoa</taxon>
        <taxon>Nematoda</taxon>
        <taxon>Chromadorea</taxon>
        <taxon>Rhabditida</taxon>
        <taxon>Rhabditina</taxon>
        <taxon>Rhabditomorpha</taxon>
        <taxon>Rhabditoidea</taxon>
        <taxon>Rhabditidae</taxon>
        <taxon>Diploscapter</taxon>
    </lineage>
</organism>
<dbReference type="Gene3D" id="2.10.70.10">
    <property type="entry name" value="Complement Module, domain 1"/>
    <property type="match status" value="14"/>
</dbReference>
<proteinExistence type="predicted"/>
<feature type="disulfide bond" evidence="4">
    <location>
        <begin position="1229"/>
        <end position="1256"/>
    </location>
</feature>
<evidence type="ECO:0000256" key="3">
    <source>
        <dbReference type="ARBA" id="ARBA00023157"/>
    </source>
</evidence>
<feature type="disulfide bond" evidence="4">
    <location>
        <begin position="199"/>
        <end position="226"/>
    </location>
</feature>
<keyword evidence="7" id="KW-1185">Reference proteome</keyword>
<evidence type="ECO:0000256" key="2">
    <source>
        <dbReference type="ARBA" id="ARBA00022737"/>
    </source>
</evidence>
<gene>
    <name evidence="6" type="ORF">WR25_03301</name>
</gene>
<dbReference type="InterPro" id="IPR051277">
    <property type="entry name" value="SEZ6_CSMD_C4BPB_Regulators"/>
</dbReference>
<comment type="caution">
    <text evidence="4">Lacks conserved residue(s) required for the propagation of feature annotation.</text>
</comment>
<dbReference type="EMBL" id="LIAE01007228">
    <property type="protein sequence ID" value="PAV80690.1"/>
    <property type="molecule type" value="Genomic_DNA"/>
</dbReference>
<dbReference type="InterPro" id="IPR000436">
    <property type="entry name" value="Sushi_SCR_CCP_dom"/>
</dbReference>
<feature type="disulfide bond" evidence="4">
    <location>
        <begin position="1200"/>
        <end position="1243"/>
    </location>
</feature>
<keyword evidence="2" id="KW-0677">Repeat</keyword>
<evidence type="ECO:0000256" key="1">
    <source>
        <dbReference type="ARBA" id="ARBA00022729"/>
    </source>
</evidence>
<feature type="domain" description="Sushi" evidence="5">
    <location>
        <begin position="464"/>
        <end position="538"/>
    </location>
</feature>
<accession>A0A2A2L3I6</accession>
<dbReference type="InterPro" id="IPR035976">
    <property type="entry name" value="Sushi/SCR/CCP_sf"/>
</dbReference>
<name>A0A2A2L3I6_9BILA</name>
<feature type="domain" description="Sushi" evidence="5">
    <location>
        <begin position="1079"/>
        <end position="1138"/>
    </location>
</feature>
<feature type="domain" description="Sushi" evidence="5">
    <location>
        <begin position="229"/>
        <end position="286"/>
    </location>
</feature>
<dbReference type="STRING" id="2018661.A0A2A2L3I6"/>
<evidence type="ECO:0000259" key="5">
    <source>
        <dbReference type="PROSITE" id="PS50923"/>
    </source>
</evidence>
<feature type="disulfide bond" evidence="4">
    <location>
        <begin position="1109"/>
        <end position="1136"/>
    </location>
</feature>
<protein>
    <recommendedName>
        <fullName evidence="5">Sushi domain-containing protein</fullName>
    </recommendedName>
</protein>
<evidence type="ECO:0000313" key="7">
    <source>
        <dbReference type="Proteomes" id="UP000218231"/>
    </source>
</evidence>
<evidence type="ECO:0000313" key="6">
    <source>
        <dbReference type="EMBL" id="PAV80690.1"/>
    </source>
</evidence>
<dbReference type="PANTHER" id="PTHR45656:SF4">
    <property type="entry name" value="PROTEIN CBR-CLEC-78"/>
    <property type="match status" value="1"/>
</dbReference>
<keyword evidence="4" id="KW-0768">Sushi</keyword>
<feature type="disulfide bond" evidence="4">
    <location>
        <begin position="315"/>
        <end position="342"/>
    </location>
</feature>
<feature type="domain" description="Sushi" evidence="5">
    <location>
        <begin position="1139"/>
        <end position="1197"/>
    </location>
</feature>
<feature type="disulfide bond" evidence="4">
    <location>
        <begin position="509"/>
        <end position="536"/>
    </location>
</feature>
<evidence type="ECO:0000256" key="4">
    <source>
        <dbReference type="PROSITE-ProRule" id="PRU00302"/>
    </source>
</evidence>
<dbReference type="SUPFAM" id="SSF57535">
    <property type="entry name" value="Complement control module/SCR domain"/>
    <property type="match status" value="12"/>
</dbReference>
<dbReference type="PANTHER" id="PTHR45656">
    <property type="entry name" value="PROTEIN CBR-CLEC-78"/>
    <property type="match status" value="1"/>
</dbReference>
<dbReference type="CDD" id="cd00033">
    <property type="entry name" value="CCP"/>
    <property type="match status" value="11"/>
</dbReference>
<dbReference type="OrthoDB" id="9991441at2759"/>
<dbReference type="PROSITE" id="PS50923">
    <property type="entry name" value="SUSHI"/>
    <property type="match status" value="12"/>
</dbReference>
<feature type="domain" description="Sushi" evidence="5">
    <location>
        <begin position="102"/>
        <end position="170"/>
    </location>
</feature>
<feature type="domain" description="Sushi" evidence="5">
    <location>
        <begin position="1198"/>
        <end position="1256"/>
    </location>
</feature>
<reference evidence="6 7" key="1">
    <citation type="journal article" date="2017" name="Curr. Biol.">
        <title>Genome architecture and evolution of a unichromosomal asexual nematode.</title>
        <authorList>
            <person name="Fradin H."/>
            <person name="Zegar C."/>
            <person name="Gutwein M."/>
            <person name="Lucas J."/>
            <person name="Kovtun M."/>
            <person name="Corcoran D."/>
            <person name="Baugh L.R."/>
            <person name="Kiontke K."/>
            <person name="Gunsalus K."/>
            <person name="Fitch D.H."/>
            <person name="Piano F."/>
        </authorList>
    </citation>
    <scope>NUCLEOTIDE SEQUENCE [LARGE SCALE GENOMIC DNA]</scope>
    <source>
        <strain evidence="6">PF1309</strain>
    </source>
</reference>
<feature type="domain" description="Sushi" evidence="5">
    <location>
        <begin position="287"/>
        <end position="344"/>
    </location>
</feature>
<feature type="domain" description="Sushi" evidence="5">
    <location>
        <begin position="568"/>
        <end position="624"/>
    </location>
</feature>